<protein>
    <recommendedName>
        <fullName evidence="1">F-box domain-containing protein</fullName>
    </recommendedName>
</protein>
<dbReference type="AlphaFoldDB" id="A0A022RWP1"/>
<dbReference type="InterPro" id="IPR050232">
    <property type="entry name" value="FBL13/AtMIF1-like"/>
</dbReference>
<gene>
    <name evidence="2" type="ORF">MIMGU_mgv1a006651mg</name>
</gene>
<dbReference type="Gene3D" id="3.80.10.10">
    <property type="entry name" value="Ribonuclease Inhibitor"/>
    <property type="match status" value="1"/>
</dbReference>
<evidence type="ECO:0000313" key="3">
    <source>
        <dbReference type="Proteomes" id="UP000030748"/>
    </source>
</evidence>
<dbReference type="InterPro" id="IPR053781">
    <property type="entry name" value="F-box_AtFBL13-like"/>
</dbReference>
<feature type="domain" description="F-box" evidence="1">
    <location>
        <begin position="16"/>
        <end position="73"/>
    </location>
</feature>
<dbReference type="Pfam" id="PF08387">
    <property type="entry name" value="FBD"/>
    <property type="match status" value="1"/>
</dbReference>
<dbReference type="Pfam" id="PF00646">
    <property type="entry name" value="F-box"/>
    <property type="match status" value="1"/>
</dbReference>
<dbReference type="InterPro" id="IPR036047">
    <property type="entry name" value="F-box-like_dom_sf"/>
</dbReference>
<dbReference type="InterPro" id="IPR001810">
    <property type="entry name" value="F-box_dom"/>
</dbReference>
<dbReference type="CDD" id="cd22160">
    <property type="entry name" value="F-box_AtFBL13-like"/>
    <property type="match status" value="1"/>
</dbReference>
<evidence type="ECO:0000313" key="2">
    <source>
        <dbReference type="EMBL" id="EYU44927.1"/>
    </source>
</evidence>
<dbReference type="SUPFAM" id="SSF52047">
    <property type="entry name" value="RNI-like"/>
    <property type="match status" value="1"/>
</dbReference>
<dbReference type="EMBL" id="KI630206">
    <property type="protein sequence ID" value="EYU44927.1"/>
    <property type="molecule type" value="Genomic_DNA"/>
</dbReference>
<evidence type="ECO:0000259" key="1">
    <source>
        <dbReference type="PROSITE" id="PS50181"/>
    </source>
</evidence>
<dbReference type="eggNOG" id="ENOG502RRA7">
    <property type="taxonomic scope" value="Eukaryota"/>
</dbReference>
<dbReference type="STRING" id="4155.A0A022RWP1"/>
<organism evidence="2 3">
    <name type="scientific">Erythranthe guttata</name>
    <name type="common">Yellow monkey flower</name>
    <name type="synonym">Mimulus guttatus</name>
    <dbReference type="NCBI Taxonomy" id="4155"/>
    <lineage>
        <taxon>Eukaryota</taxon>
        <taxon>Viridiplantae</taxon>
        <taxon>Streptophyta</taxon>
        <taxon>Embryophyta</taxon>
        <taxon>Tracheophyta</taxon>
        <taxon>Spermatophyta</taxon>
        <taxon>Magnoliopsida</taxon>
        <taxon>eudicotyledons</taxon>
        <taxon>Gunneridae</taxon>
        <taxon>Pentapetalae</taxon>
        <taxon>asterids</taxon>
        <taxon>lamiids</taxon>
        <taxon>Lamiales</taxon>
        <taxon>Phrymaceae</taxon>
        <taxon>Erythranthe</taxon>
    </lineage>
</organism>
<reference evidence="2 3" key="1">
    <citation type="journal article" date="2013" name="Proc. Natl. Acad. Sci. U.S.A.">
        <title>Fine-scale variation in meiotic recombination in Mimulus inferred from population shotgun sequencing.</title>
        <authorList>
            <person name="Hellsten U."/>
            <person name="Wright K.M."/>
            <person name="Jenkins J."/>
            <person name="Shu S."/>
            <person name="Yuan Y."/>
            <person name="Wessler S.R."/>
            <person name="Schmutz J."/>
            <person name="Willis J.H."/>
            <person name="Rokhsar D.S."/>
        </authorList>
    </citation>
    <scope>NUCLEOTIDE SEQUENCE [LARGE SCALE GENOMIC DNA]</scope>
    <source>
        <strain evidence="3">cv. DUN x IM62</strain>
    </source>
</reference>
<accession>A0A022RWP1</accession>
<proteinExistence type="predicted"/>
<dbReference type="InterPro" id="IPR032675">
    <property type="entry name" value="LRR_dom_sf"/>
</dbReference>
<dbReference type="Proteomes" id="UP000030748">
    <property type="component" value="Unassembled WGS sequence"/>
</dbReference>
<keyword evidence="3" id="KW-1185">Reference proteome</keyword>
<name>A0A022RWP1_ERYGU</name>
<dbReference type="SUPFAM" id="SSF81383">
    <property type="entry name" value="F-box domain"/>
    <property type="match status" value="1"/>
</dbReference>
<sequence length="436" mass="50464">MTEQRSGRRLKSSQIDDRLSDLPDSVLSHILSFLSTQESVATTILGRRWRYLWSYVPNLDFDCVNQEIIYRVLLQHKLRSLTAFRLHYATRCSAYQLETWITFAAARNVRKLDLCLKDHVSSRRIALPRCLFTCETLVDLSLDSCGVVPSSGAVRLPRLKKLDLWYLDYETHESLPRLISGCPVLEELSIIFYGDIVYCNVSSPTIKKFLLKFTSEYCGGPDRLEINTPALEYIEINDYFLNIKIKCGVLTSLFEANITLQNDGQLCFQSLRKCLDSLCNVKYLTLDLSRCVEIIDSVPSPWTTSFRNLTQLELIADCCFLPKFLEIADNLEILIFTEQRYDEEEIEGWKETPQRKVPRCLSSHLRIIKLLDIKGNKHDFEFIRYLLRNAQVLEMMEIAYAEALTLEEKVNILEKISRFQRGSNKCEVAFVDVKVT</sequence>
<dbReference type="PANTHER" id="PTHR31900:SF34">
    <property type="entry name" value="EMB|CAB62440.1-RELATED"/>
    <property type="match status" value="1"/>
</dbReference>
<dbReference type="InterPro" id="IPR055411">
    <property type="entry name" value="LRR_FXL15/At3g58940/PEG3-like"/>
</dbReference>
<dbReference type="SMART" id="SM00579">
    <property type="entry name" value="FBD"/>
    <property type="match status" value="1"/>
</dbReference>
<dbReference type="Pfam" id="PF24758">
    <property type="entry name" value="LRR_At5g56370"/>
    <property type="match status" value="1"/>
</dbReference>
<dbReference type="PROSITE" id="PS50181">
    <property type="entry name" value="FBOX"/>
    <property type="match status" value="1"/>
</dbReference>
<dbReference type="InterPro" id="IPR006566">
    <property type="entry name" value="FBD"/>
</dbReference>
<dbReference type="PANTHER" id="PTHR31900">
    <property type="entry name" value="F-BOX/RNI SUPERFAMILY PROTEIN-RELATED"/>
    <property type="match status" value="1"/>
</dbReference>